<keyword evidence="1" id="KW-0479">Metal-binding</keyword>
<dbReference type="GeneID" id="19318753"/>
<evidence type="ECO:0000256" key="3">
    <source>
        <dbReference type="ARBA" id="ARBA00022833"/>
    </source>
</evidence>
<dbReference type="SUPFAM" id="SSF57716">
    <property type="entry name" value="Glucocorticoid receptor-like (DNA-binding domain)"/>
    <property type="match status" value="1"/>
</dbReference>
<keyword evidence="4" id="KW-0805">Transcription regulation</keyword>
<dbReference type="GO" id="GO:0008270">
    <property type="term" value="F:zinc ion binding"/>
    <property type="evidence" value="ECO:0007669"/>
    <property type="project" value="UniProtKB-KW"/>
</dbReference>
<dbReference type="PANTHER" id="PTHR47172:SF24">
    <property type="entry name" value="GATA ZINC FINGER DOMAIN-CONTAINING PROTEIN 14-RELATED"/>
    <property type="match status" value="1"/>
</dbReference>
<dbReference type="Proteomes" id="UP000053664">
    <property type="component" value="Unassembled WGS sequence"/>
</dbReference>
<feature type="compositionally biased region" description="Low complexity" evidence="7">
    <location>
        <begin position="375"/>
        <end position="396"/>
    </location>
</feature>
<proteinExistence type="predicted"/>
<dbReference type="AlphaFoldDB" id="A0A061H5K8"/>
<accession>A0A061H5K8</accession>
<feature type="compositionally biased region" description="Low complexity" evidence="7">
    <location>
        <begin position="616"/>
        <end position="649"/>
    </location>
</feature>
<dbReference type="PROSITE" id="PS00344">
    <property type="entry name" value="GATA_ZN_FINGER_1"/>
    <property type="match status" value="1"/>
</dbReference>
<feature type="compositionally biased region" description="Basic and acidic residues" evidence="7">
    <location>
        <begin position="61"/>
        <end position="77"/>
    </location>
</feature>
<protein>
    <recommendedName>
        <fullName evidence="8">GATA-type domain-containing protein</fullName>
    </recommendedName>
</protein>
<feature type="region of interest" description="Disordered" evidence="7">
    <location>
        <begin position="343"/>
        <end position="440"/>
    </location>
</feature>
<dbReference type="Pfam" id="PF00320">
    <property type="entry name" value="GATA"/>
    <property type="match status" value="1"/>
</dbReference>
<feature type="compositionally biased region" description="Gly residues" evidence="7">
    <location>
        <begin position="515"/>
        <end position="532"/>
    </location>
</feature>
<evidence type="ECO:0000256" key="6">
    <source>
        <dbReference type="PROSITE-ProRule" id="PRU00094"/>
    </source>
</evidence>
<dbReference type="CDD" id="cd00202">
    <property type="entry name" value="ZnF_GATA"/>
    <property type="match status" value="1"/>
</dbReference>
<dbReference type="RefSeq" id="XP_007880369.1">
    <property type="nucleotide sequence ID" value="XM_007882178.1"/>
</dbReference>
<evidence type="ECO:0000313" key="10">
    <source>
        <dbReference type="Proteomes" id="UP000053664"/>
    </source>
</evidence>
<dbReference type="eggNOG" id="KOG1601">
    <property type="taxonomic scope" value="Eukaryota"/>
</dbReference>
<evidence type="ECO:0000256" key="7">
    <source>
        <dbReference type="SAM" id="MobiDB-lite"/>
    </source>
</evidence>
<name>A0A061H5K8_9BASI</name>
<feature type="region of interest" description="Disordered" evidence="7">
    <location>
        <begin position="508"/>
        <end position="554"/>
    </location>
</feature>
<feature type="domain" description="GATA-type" evidence="8">
    <location>
        <begin position="441"/>
        <end position="489"/>
    </location>
</feature>
<dbReference type="InterPro" id="IPR000679">
    <property type="entry name" value="Znf_GATA"/>
</dbReference>
<keyword evidence="5" id="KW-0804">Transcription</keyword>
<dbReference type="PANTHER" id="PTHR47172">
    <property type="entry name" value="OS01G0976800 PROTEIN"/>
    <property type="match status" value="1"/>
</dbReference>
<feature type="compositionally biased region" description="Polar residues" evidence="7">
    <location>
        <begin position="79"/>
        <end position="89"/>
    </location>
</feature>
<keyword evidence="2 6" id="KW-0863">Zinc-finger</keyword>
<evidence type="ECO:0000256" key="1">
    <source>
        <dbReference type="ARBA" id="ARBA00022723"/>
    </source>
</evidence>
<evidence type="ECO:0000313" key="9">
    <source>
        <dbReference type="EMBL" id="EPQ27908.1"/>
    </source>
</evidence>
<evidence type="ECO:0000256" key="4">
    <source>
        <dbReference type="ARBA" id="ARBA00023015"/>
    </source>
</evidence>
<keyword evidence="3" id="KW-0862">Zinc</keyword>
<dbReference type="EMBL" id="KE361637">
    <property type="protein sequence ID" value="EPQ27908.1"/>
    <property type="molecule type" value="Genomic_DNA"/>
</dbReference>
<gene>
    <name evidence="9" type="ORF">PFL1_04652</name>
</gene>
<evidence type="ECO:0000256" key="2">
    <source>
        <dbReference type="ARBA" id="ARBA00022771"/>
    </source>
</evidence>
<organism evidence="9 10">
    <name type="scientific">Pseudozyma flocculosa PF-1</name>
    <dbReference type="NCBI Taxonomy" id="1277687"/>
    <lineage>
        <taxon>Eukaryota</taxon>
        <taxon>Fungi</taxon>
        <taxon>Dikarya</taxon>
        <taxon>Basidiomycota</taxon>
        <taxon>Ustilaginomycotina</taxon>
        <taxon>Ustilaginomycetes</taxon>
        <taxon>Ustilaginales</taxon>
        <taxon>Ustilaginaceae</taxon>
        <taxon>Pseudozyma</taxon>
    </lineage>
</organism>
<dbReference type="SMART" id="SM00401">
    <property type="entry name" value="ZnF_GATA"/>
    <property type="match status" value="1"/>
</dbReference>
<evidence type="ECO:0000256" key="5">
    <source>
        <dbReference type="ARBA" id="ARBA00023163"/>
    </source>
</evidence>
<feature type="compositionally biased region" description="Polar residues" evidence="7">
    <location>
        <begin position="218"/>
        <end position="228"/>
    </location>
</feature>
<feature type="region of interest" description="Disordered" evidence="7">
    <location>
        <begin position="1"/>
        <end position="239"/>
    </location>
</feature>
<dbReference type="GO" id="GO:0006355">
    <property type="term" value="P:regulation of DNA-templated transcription"/>
    <property type="evidence" value="ECO:0007669"/>
    <property type="project" value="InterPro"/>
</dbReference>
<dbReference type="PROSITE" id="PS50114">
    <property type="entry name" value="GATA_ZN_FINGER_2"/>
    <property type="match status" value="1"/>
</dbReference>
<reference evidence="9 10" key="1">
    <citation type="journal article" date="2013" name="Plant Cell">
        <title>The transition from a phytopathogenic smut ancestor to an anamorphic biocontrol agent deciphered by comparative whole-genome analysis.</title>
        <authorList>
            <person name="Lefebvre F."/>
            <person name="Joly D.L."/>
            <person name="Labbe C."/>
            <person name="Teichmann B."/>
            <person name="Linning R."/>
            <person name="Belzile F."/>
            <person name="Bakkeren G."/>
            <person name="Belanger R.R."/>
        </authorList>
    </citation>
    <scope>NUCLEOTIDE SEQUENCE [LARGE SCALE GENOMIC DNA]</scope>
    <source>
        <strain evidence="9 10">PF-1</strain>
    </source>
</reference>
<dbReference type="InterPro" id="IPR013088">
    <property type="entry name" value="Znf_NHR/GATA"/>
</dbReference>
<feature type="region of interest" description="Disordered" evidence="7">
    <location>
        <begin position="311"/>
        <end position="330"/>
    </location>
</feature>
<dbReference type="OrthoDB" id="2162994at2759"/>
<evidence type="ECO:0000259" key="8">
    <source>
        <dbReference type="PROSITE" id="PS50114"/>
    </source>
</evidence>
<dbReference type="HOGENOM" id="CLU_385920_0_0_1"/>
<feature type="region of interest" description="Disordered" evidence="7">
    <location>
        <begin position="572"/>
        <end position="716"/>
    </location>
</feature>
<dbReference type="GO" id="GO:0043565">
    <property type="term" value="F:sequence-specific DNA binding"/>
    <property type="evidence" value="ECO:0007669"/>
    <property type="project" value="InterPro"/>
</dbReference>
<sequence>MSSGQVDADNTGNGGAGDIHSSHEHDHTQSLFGSGLVKASGMHFDSEPYTHVGDTLSNEQSETKDASRLDVSSDHHASHQSPPVNGVTSPQQQQPPPPAPQQQQQQQQQESHGNAALTPHPEPPQPEPSGAAEDGAQAPIDDGQPDQHDLTHAATLQALAELQSSSVSAAYAEAPKDTTAASSHPQDGPSAGDDATASREPGAAPANGIPSDAPQGPEQASSSATGDSQAAPAASTAEPTLSKKIAEDLRGIHAAAATIANFTAAHINKGAIPRAIDVQAAVGRALSITQALTSLLSSPEIAAAAPNDDQTRSLYDFSAPSTPSRAGPLNMLATYSPYDLSVFSSGRKRGGGGPRQSTARKRRRSEKGDAKAEPGGDAAAGGNQSGSGQTQAGGDAPRTPGGSTLGPDDSMDATGSSAKDSSEHKGPVYKKRSRAPVMSPCASCGTLETPEWRRGPDGARTLCNACGLHYSKLVRNRQRAMQEELPEGGIPLVPPPPVTIEELRASTKAHNIGGAPPGRSGGGAGDGAGPSGTTGINGTPSRSSSDDRSFAMPVSRAPTGLESTMVSSSASLPLLSHAGGPSDVAAPTTTSSHDDSSIAPQLRNQGVGEMHHSPLGVSDAPAVSSSAATASIPSSSAAPAVSGAAAVGAMQMHDDSTVHVPAAPTPAPIMTAAEGSHDETSKTMGMDASIQAGQQAEPPAHQLGATTGDERPMDEA</sequence>
<dbReference type="KEGG" id="pfp:PFL1_04652"/>
<dbReference type="Gene3D" id="3.30.50.10">
    <property type="entry name" value="Erythroid Transcription Factor GATA-1, subunit A"/>
    <property type="match status" value="1"/>
</dbReference>